<evidence type="ECO:0000256" key="7">
    <source>
        <dbReference type="ARBA" id="ARBA00022670"/>
    </source>
</evidence>
<dbReference type="InterPro" id="IPR027268">
    <property type="entry name" value="Peptidase_M4/M1_CTD_sf"/>
</dbReference>
<evidence type="ECO:0000256" key="2">
    <source>
        <dbReference type="ARBA" id="ARBA00001947"/>
    </source>
</evidence>
<keyword evidence="7" id="KW-0645">Protease</keyword>
<dbReference type="InterPro" id="IPR014782">
    <property type="entry name" value="Peptidase_M1_dom"/>
</dbReference>
<keyword evidence="9 14" id="KW-0378">Hydrolase</keyword>
<sequence length="696" mass="81207">MRYIFLLFSIITFSQQTKYVDFLTCTASLYPNFEEKSITGYVQFDFKVLSSIDSIKIDAKQMNFTDVQINGKEVMYLNTSKQLVLFEGFTKGKNTLQFHYKAIPKQTLYFIGDVSDYQIWTQGQGKYTSHWLPSFDDVNEKLLFNLEINDFQNIVKSSFNPVVLSNGIVKDYKTQISWSRGVQQLSYQYLMNKPMSSYLVMLTIGDFVKQVTRSKSGTPLEFYVCQSDYAKFEPTYRYSKPIFDFLEQEIGVKYPWKIYRQVPVRDFLYAGMENTTSTIFAQDFVVDSIGFNDRNYCNVNAHELAHQWFGDLVTAQSGKHHWLQEGFATYYALLAERHIFGEDYFYNELYDYATQLKRASATDTIPILSEKASALSYYKKGAWALHILREDIGPKKFQKAVKRYLKKHQFKNATTEDFLDGIHKIAPLYNVDDFRKKWLESADFDMEIAKRYLFKNEALKTLLELSKKKVDLQFYAEILQSNVYFPAKQLVFYKLESVPYAAKKDLIALGMNQGWEVRQAIAETTEIVPLENKIVFETLLLDPSYRTKELALFRLCNSFPNESGTYLKQTDKIIGLNDKSFRTTWLQLAYRSKAYNASEKDVFFNELLTYADVTNESSVRQNALEVLLRLAPNDERVIELLFKATVHHKWQFTLFARTKIRALLHDATYRQKVAQLAENASLAMQTLYLKFLKENN</sequence>
<dbReference type="Gene3D" id="1.10.390.10">
    <property type="entry name" value="Neutral Protease Domain 2"/>
    <property type="match status" value="1"/>
</dbReference>
<dbReference type="InterPro" id="IPR050344">
    <property type="entry name" value="Peptidase_M1_aminopeptidases"/>
</dbReference>
<keyword evidence="15" id="KW-1185">Reference proteome</keyword>
<accession>A0ABY9RA58</accession>
<dbReference type="InterPro" id="IPR001930">
    <property type="entry name" value="Peptidase_M1"/>
</dbReference>
<feature type="domain" description="Aminopeptidase N-like N-terminal" evidence="13">
    <location>
        <begin position="28"/>
        <end position="199"/>
    </location>
</feature>
<feature type="domain" description="Peptidase M1 membrane alanine aminopeptidase" evidence="12">
    <location>
        <begin position="239"/>
        <end position="438"/>
    </location>
</feature>
<proteinExistence type="inferred from homology"/>
<dbReference type="Gene3D" id="2.60.40.1730">
    <property type="entry name" value="tricorn interacting facor f3 domain"/>
    <property type="match status" value="1"/>
</dbReference>
<reference evidence="14" key="1">
    <citation type="submission" date="2023-09" db="EMBL/GenBank/DDBJ databases">
        <title>Flavobacterium sp. 20NA77.7 isolated from freshwater.</title>
        <authorList>
            <person name="Le V."/>
            <person name="Ko S.-R."/>
            <person name="Ahn C.-Y."/>
            <person name="Oh H.-M."/>
        </authorList>
    </citation>
    <scope>NUCLEOTIDE SEQUENCE</scope>
    <source>
        <strain evidence="14">20NA77.7</strain>
    </source>
</reference>
<dbReference type="InterPro" id="IPR042097">
    <property type="entry name" value="Aminopeptidase_N-like_N_sf"/>
</dbReference>
<dbReference type="Proteomes" id="UP001180481">
    <property type="component" value="Chromosome"/>
</dbReference>
<gene>
    <name evidence="14" type="ORF">RF683_06170</name>
</gene>
<dbReference type="GO" id="GO:0004177">
    <property type="term" value="F:aminopeptidase activity"/>
    <property type="evidence" value="ECO:0007669"/>
    <property type="project" value="UniProtKB-KW"/>
</dbReference>
<evidence type="ECO:0000256" key="4">
    <source>
        <dbReference type="ARBA" id="ARBA00012564"/>
    </source>
</evidence>
<comment type="cofactor">
    <cofactor evidence="2">
        <name>Zn(2+)</name>
        <dbReference type="ChEBI" id="CHEBI:29105"/>
    </cofactor>
</comment>
<evidence type="ECO:0000256" key="1">
    <source>
        <dbReference type="ARBA" id="ARBA00000098"/>
    </source>
</evidence>
<evidence type="ECO:0000256" key="3">
    <source>
        <dbReference type="ARBA" id="ARBA00010136"/>
    </source>
</evidence>
<evidence type="ECO:0000256" key="5">
    <source>
        <dbReference type="ARBA" id="ARBA00015611"/>
    </source>
</evidence>
<dbReference type="Pfam" id="PF01433">
    <property type="entry name" value="Peptidase_M1"/>
    <property type="match status" value="1"/>
</dbReference>
<evidence type="ECO:0000313" key="14">
    <source>
        <dbReference type="EMBL" id="WMW77082.1"/>
    </source>
</evidence>
<evidence type="ECO:0000256" key="9">
    <source>
        <dbReference type="ARBA" id="ARBA00022801"/>
    </source>
</evidence>
<evidence type="ECO:0000256" key="11">
    <source>
        <dbReference type="ARBA" id="ARBA00023049"/>
    </source>
</evidence>
<evidence type="ECO:0000256" key="6">
    <source>
        <dbReference type="ARBA" id="ARBA00022438"/>
    </source>
</evidence>
<dbReference type="EMBL" id="CP133721">
    <property type="protein sequence ID" value="WMW77082.1"/>
    <property type="molecule type" value="Genomic_DNA"/>
</dbReference>
<dbReference type="PANTHER" id="PTHR11533">
    <property type="entry name" value="PROTEASE M1 ZINC METALLOPROTEASE"/>
    <property type="match status" value="1"/>
</dbReference>
<keyword evidence="10" id="KW-0862">Zinc</keyword>
<dbReference type="RefSeq" id="WP_309531466.1">
    <property type="nucleotide sequence ID" value="NZ_CP133721.1"/>
</dbReference>
<dbReference type="CDD" id="cd09603">
    <property type="entry name" value="M1_APN_like"/>
    <property type="match status" value="1"/>
</dbReference>
<dbReference type="PANTHER" id="PTHR11533:SF174">
    <property type="entry name" value="PUROMYCIN-SENSITIVE AMINOPEPTIDASE-RELATED"/>
    <property type="match status" value="1"/>
</dbReference>
<evidence type="ECO:0000259" key="13">
    <source>
        <dbReference type="Pfam" id="PF17900"/>
    </source>
</evidence>
<name>A0ABY9RA58_9FLAO</name>
<comment type="catalytic activity">
    <reaction evidence="1">
        <text>Release of an N-terminal amino acid, Xaa-|-Yaa- from a peptide, amide or arylamide. Xaa is preferably Ala, but may be most amino acids including Pro (slow action). When a terminal hydrophobic residue is followed by a prolyl residue, the two may be released as an intact Xaa-Pro dipeptide.</text>
        <dbReference type="EC" id="3.4.11.2"/>
    </reaction>
</comment>
<protein>
    <recommendedName>
        <fullName evidence="5">Aminopeptidase N</fullName>
        <ecNumber evidence="4">3.4.11.2</ecNumber>
    </recommendedName>
</protein>
<keyword evidence="11" id="KW-0482">Metalloprotease</keyword>
<dbReference type="PRINTS" id="PR00756">
    <property type="entry name" value="ALADIPTASE"/>
</dbReference>
<comment type="similarity">
    <text evidence="3">Belongs to the peptidase M1 family.</text>
</comment>
<keyword evidence="8" id="KW-0479">Metal-binding</keyword>
<evidence type="ECO:0000313" key="15">
    <source>
        <dbReference type="Proteomes" id="UP001180481"/>
    </source>
</evidence>
<dbReference type="InterPro" id="IPR045357">
    <property type="entry name" value="Aminopeptidase_N-like_N"/>
</dbReference>
<dbReference type="EC" id="3.4.11.2" evidence="4"/>
<organism evidence="14 15">
    <name type="scientific">Flavobacterium nakdongensis</name>
    <dbReference type="NCBI Taxonomy" id="3073563"/>
    <lineage>
        <taxon>Bacteria</taxon>
        <taxon>Pseudomonadati</taxon>
        <taxon>Bacteroidota</taxon>
        <taxon>Flavobacteriia</taxon>
        <taxon>Flavobacteriales</taxon>
        <taxon>Flavobacteriaceae</taxon>
        <taxon>Flavobacterium</taxon>
    </lineage>
</organism>
<evidence type="ECO:0000259" key="12">
    <source>
        <dbReference type="Pfam" id="PF01433"/>
    </source>
</evidence>
<dbReference type="Pfam" id="PF17900">
    <property type="entry name" value="Peptidase_M1_N"/>
    <property type="match status" value="1"/>
</dbReference>
<dbReference type="SUPFAM" id="SSF55486">
    <property type="entry name" value="Metalloproteases ('zincins'), catalytic domain"/>
    <property type="match status" value="1"/>
</dbReference>
<keyword evidence="6 14" id="KW-0031">Aminopeptidase</keyword>
<evidence type="ECO:0000256" key="8">
    <source>
        <dbReference type="ARBA" id="ARBA00022723"/>
    </source>
</evidence>
<evidence type="ECO:0000256" key="10">
    <source>
        <dbReference type="ARBA" id="ARBA00022833"/>
    </source>
</evidence>
<dbReference type="SUPFAM" id="SSF63737">
    <property type="entry name" value="Leukotriene A4 hydrolase N-terminal domain"/>
    <property type="match status" value="1"/>
</dbReference>